<keyword evidence="3" id="KW-1185">Reference proteome</keyword>
<organism evidence="2 3">
    <name type="scientific">Vigna angularis var. angularis</name>
    <dbReference type="NCBI Taxonomy" id="157739"/>
    <lineage>
        <taxon>Eukaryota</taxon>
        <taxon>Viridiplantae</taxon>
        <taxon>Streptophyta</taxon>
        <taxon>Embryophyta</taxon>
        <taxon>Tracheophyta</taxon>
        <taxon>Spermatophyta</taxon>
        <taxon>Magnoliopsida</taxon>
        <taxon>eudicotyledons</taxon>
        <taxon>Gunneridae</taxon>
        <taxon>Pentapetalae</taxon>
        <taxon>rosids</taxon>
        <taxon>fabids</taxon>
        <taxon>Fabales</taxon>
        <taxon>Fabaceae</taxon>
        <taxon>Papilionoideae</taxon>
        <taxon>50 kb inversion clade</taxon>
        <taxon>NPAAA clade</taxon>
        <taxon>indigoferoid/millettioid clade</taxon>
        <taxon>Phaseoleae</taxon>
        <taxon>Vigna</taxon>
    </lineage>
</organism>
<evidence type="ECO:0000256" key="1">
    <source>
        <dbReference type="SAM" id="MobiDB-lite"/>
    </source>
</evidence>
<evidence type="ECO:0000313" key="2">
    <source>
        <dbReference type="EMBL" id="BAT97432.1"/>
    </source>
</evidence>
<dbReference type="AlphaFoldDB" id="A0A0S3SWX9"/>
<feature type="region of interest" description="Disordered" evidence="1">
    <location>
        <begin position="72"/>
        <end position="93"/>
    </location>
</feature>
<dbReference type="EMBL" id="AP015042">
    <property type="protein sequence ID" value="BAT97432.1"/>
    <property type="molecule type" value="Genomic_DNA"/>
</dbReference>
<evidence type="ECO:0000313" key="3">
    <source>
        <dbReference type="Proteomes" id="UP000291084"/>
    </source>
</evidence>
<feature type="non-terminal residue" evidence="2">
    <location>
        <position position="1"/>
    </location>
</feature>
<accession>A0A0S3SWX9</accession>
<feature type="compositionally biased region" description="Basic and acidic residues" evidence="1">
    <location>
        <begin position="81"/>
        <end position="93"/>
    </location>
</feature>
<sequence>FSKTLGQLIFGETHFIFLLTRCTCGPEVRFGGSNTSIQSHFSLRKQLQVQHVMGLRGATNEHKAVTTWFGRNNSTRKRAHDPRQEEEHFIFHA</sequence>
<protein>
    <submittedName>
        <fullName evidence="2">Uncharacterized protein</fullName>
    </submittedName>
</protein>
<reference evidence="2 3" key="1">
    <citation type="journal article" date="2015" name="Sci. Rep.">
        <title>The power of single molecule real-time sequencing technology in the de novo assembly of a eukaryotic genome.</title>
        <authorList>
            <person name="Sakai H."/>
            <person name="Naito K."/>
            <person name="Ogiso-Tanaka E."/>
            <person name="Takahashi Y."/>
            <person name="Iseki K."/>
            <person name="Muto C."/>
            <person name="Satou K."/>
            <person name="Teruya K."/>
            <person name="Shiroma A."/>
            <person name="Shimoji M."/>
            <person name="Hirano T."/>
            <person name="Itoh T."/>
            <person name="Kaga A."/>
            <person name="Tomooka N."/>
        </authorList>
    </citation>
    <scope>NUCLEOTIDE SEQUENCE [LARGE SCALE GENOMIC DNA]</scope>
    <source>
        <strain evidence="3">cv. Shumari</strain>
    </source>
</reference>
<gene>
    <name evidence="2" type="primary">Vigan.09G087600</name>
    <name evidence="2" type="ORF">VIGAN_09087600</name>
</gene>
<proteinExistence type="predicted"/>
<name>A0A0S3SWX9_PHAAN</name>
<dbReference type="Proteomes" id="UP000291084">
    <property type="component" value="Chromosome 9"/>
</dbReference>